<organism evidence="8 9">
    <name type="scientific">Cloacimonas acidaminovorans (strain Evry)</name>
    <dbReference type="NCBI Taxonomy" id="459349"/>
    <lineage>
        <taxon>Bacteria</taxon>
        <taxon>Pseudomonadati</taxon>
        <taxon>Candidatus Cloacimonadota</taxon>
        <taxon>Candidatus Cloacimonadia</taxon>
        <taxon>Candidatus Cloacimonadales</taxon>
        <taxon>Candidatus Cloacimonadaceae</taxon>
        <taxon>Candidatus Cloacimonas</taxon>
    </lineage>
</organism>
<accession>B0VGG2</accession>
<dbReference type="Gene3D" id="3.40.50.150">
    <property type="entry name" value="Vaccinia Virus protein VP39"/>
    <property type="match status" value="1"/>
</dbReference>
<dbReference type="InterPro" id="IPR012327">
    <property type="entry name" value="MeTrfase_D12"/>
</dbReference>
<dbReference type="EC" id="2.1.1.72" evidence="2"/>
<feature type="binding site" evidence="7">
    <location>
        <position position="173"/>
    </location>
    <ligand>
        <name>S-adenosyl-L-methionine</name>
        <dbReference type="ChEBI" id="CHEBI:59789"/>
    </ligand>
</feature>
<dbReference type="Proteomes" id="UP000002019">
    <property type="component" value="Chromosome"/>
</dbReference>
<protein>
    <recommendedName>
        <fullName evidence="2">site-specific DNA-methyltransferase (adenine-specific)</fullName>
        <ecNumber evidence="2">2.1.1.72</ecNumber>
    </recommendedName>
</protein>
<dbReference type="PRINTS" id="PR00505">
    <property type="entry name" value="D12N6MTFRASE"/>
</dbReference>
<evidence type="ECO:0000256" key="1">
    <source>
        <dbReference type="ARBA" id="ARBA00006594"/>
    </source>
</evidence>
<dbReference type="GO" id="GO:0032259">
    <property type="term" value="P:methylation"/>
    <property type="evidence" value="ECO:0007669"/>
    <property type="project" value="UniProtKB-KW"/>
</dbReference>
<dbReference type="InterPro" id="IPR023095">
    <property type="entry name" value="Ade_MeTrfase_dom_2"/>
</dbReference>
<dbReference type="GO" id="GO:0043565">
    <property type="term" value="F:sequence-specific DNA binding"/>
    <property type="evidence" value="ECO:0007669"/>
    <property type="project" value="TreeGrafter"/>
</dbReference>
<dbReference type="REBASE" id="20283">
    <property type="entry name" value="M.CacGORF502P"/>
</dbReference>
<evidence type="ECO:0000256" key="7">
    <source>
        <dbReference type="PIRSR" id="PIRSR000398-1"/>
    </source>
</evidence>
<dbReference type="Gene3D" id="1.10.1020.10">
    <property type="entry name" value="Adenine-specific Methyltransferase, Domain 2"/>
    <property type="match status" value="1"/>
</dbReference>
<gene>
    <name evidence="8" type="ordered locus">CLOAM0502</name>
</gene>
<dbReference type="SUPFAM" id="SSF53335">
    <property type="entry name" value="S-adenosyl-L-methionine-dependent methyltransferases"/>
    <property type="match status" value="1"/>
</dbReference>
<comment type="catalytic activity">
    <reaction evidence="6">
        <text>a 2'-deoxyadenosine in DNA + S-adenosyl-L-methionine = an N(6)-methyl-2'-deoxyadenosine in DNA + S-adenosyl-L-homocysteine + H(+)</text>
        <dbReference type="Rhea" id="RHEA:15197"/>
        <dbReference type="Rhea" id="RHEA-COMP:12418"/>
        <dbReference type="Rhea" id="RHEA-COMP:12419"/>
        <dbReference type="ChEBI" id="CHEBI:15378"/>
        <dbReference type="ChEBI" id="CHEBI:57856"/>
        <dbReference type="ChEBI" id="CHEBI:59789"/>
        <dbReference type="ChEBI" id="CHEBI:90615"/>
        <dbReference type="ChEBI" id="CHEBI:90616"/>
        <dbReference type="EC" id="2.1.1.72"/>
    </reaction>
</comment>
<dbReference type="GO" id="GO:0009007">
    <property type="term" value="F:site-specific DNA-methyltransferase (adenine-specific) activity"/>
    <property type="evidence" value="ECO:0007669"/>
    <property type="project" value="UniProtKB-EC"/>
</dbReference>
<evidence type="ECO:0000256" key="4">
    <source>
        <dbReference type="ARBA" id="ARBA00022679"/>
    </source>
</evidence>
<proteinExistence type="inferred from homology"/>
<evidence type="ECO:0000256" key="3">
    <source>
        <dbReference type="ARBA" id="ARBA00022603"/>
    </source>
</evidence>
<keyword evidence="3 8" id="KW-0489">Methyltransferase</keyword>
<sequence length="273" mass="31872">MMDAIIGWIGGKRLLRKVIAPYVPKDITGFIEPFGGAAWMLLYKEKWGDLEVYNDLDNRLVNLFLQVKYHPDELIKELDWLVASRKLFGDILKQEGLTEIQRAARFMYLITRSFGSKGDSFGTSQKRGTSSMYNRLERIKELHRRLDMVIIENLSYEKVIEKYDTKSNFFYCDPPYMLGYTYENSKQFSHEDLCAKLKKIKGRFILSYDDNPEVLKLYKGFDIKHVTRTKGINRKEGKSEFNEVIIANFDLVESEQENSKLNTKPSKDIRGLS</sequence>
<dbReference type="eggNOG" id="COG0338">
    <property type="taxonomic scope" value="Bacteria"/>
</dbReference>
<reference evidence="8 9" key="1">
    <citation type="journal article" date="2008" name="J. Bacteriol.">
        <title>'Candidatus Cloacamonas acidaminovorans': genome sequence reconstruction provides a first glimpse of a new bacterial division.</title>
        <authorList>
            <person name="Pelletier E."/>
            <person name="Kreimeyer A."/>
            <person name="Bocs S."/>
            <person name="Rouy Z."/>
            <person name="Gyapay G."/>
            <person name="Chouari R."/>
            <person name="Riviere D."/>
            <person name="Ganesan A."/>
            <person name="Daegelen P."/>
            <person name="Sghir A."/>
            <person name="Cohen G.N."/>
            <person name="Medigue C."/>
            <person name="Weissenbach J."/>
            <person name="Le Paslier D."/>
        </authorList>
    </citation>
    <scope>NUCLEOTIDE SEQUENCE [LARGE SCALE GENOMIC DNA]</scope>
    <source>
        <strain evidence="9">Evry</strain>
    </source>
</reference>
<dbReference type="GO" id="GO:1904047">
    <property type="term" value="F:S-adenosyl-L-methionine binding"/>
    <property type="evidence" value="ECO:0007669"/>
    <property type="project" value="TreeGrafter"/>
</dbReference>
<feature type="binding site" evidence="7">
    <location>
        <position position="8"/>
    </location>
    <ligand>
        <name>S-adenosyl-L-methionine</name>
        <dbReference type="ChEBI" id="CHEBI:59789"/>
    </ligand>
</feature>
<dbReference type="InterPro" id="IPR012263">
    <property type="entry name" value="M_m6A_EcoRV"/>
</dbReference>
<evidence type="ECO:0000313" key="8">
    <source>
        <dbReference type="EMBL" id="CAO80399.1"/>
    </source>
</evidence>
<dbReference type="PANTHER" id="PTHR30481">
    <property type="entry name" value="DNA ADENINE METHYLASE"/>
    <property type="match status" value="1"/>
</dbReference>
<dbReference type="GO" id="GO:0006298">
    <property type="term" value="P:mismatch repair"/>
    <property type="evidence" value="ECO:0007669"/>
    <property type="project" value="TreeGrafter"/>
</dbReference>
<keyword evidence="4 8" id="KW-0808">Transferase</keyword>
<comment type="similarity">
    <text evidence="1">Belongs to the N(4)/N(6)-methyltransferase family.</text>
</comment>
<evidence type="ECO:0000313" key="9">
    <source>
        <dbReference type="Proteomes" id="UP000002019"/>
    </source>
</evidence>
<dbReference type="GO" id="GO:0009307">
    <property type="term" value="P:DNA restriction-modification system"/>
    <property type="evidence" value="ECO:0007669"/>
    <property type="project" value="InterPro"/>
</dbReference>
<dbReference type="PIRSF" id="PIRSF000398">
    <property type="entry name" value="M_m6A_EcoRV"/>
    <property type="match status" value="1"/>
</dbReference>
<dbReference type="AlphaFoldDB" id="B0VGG2"/>
<dbReference type="KEGG" id="caci:CLOAM0502"/>
<dbReference type="EMBL" id="CU466930">
    <property type="protein sequence ID" value="CAO80399.1"/>
    <property type="molecule type" value="Genomic_DNA"/>
</dbReference>
<evidence type="ECO:0000256" key="2">
    <source>
        <dbReference type="ARBA" id="ARBA00011900"/>
    </source>
</evidence>
<dbReference type="Pfam" id="PF02086">
    <property type="entry name" value="MethyltransfD12"/>
    <property type="match status" value="1"/>
</dbReference>
<dbReference type="STRING" id="459349.CLOAM0502"/>
<evidence type="ECO:0000256" key="5">
    <source>
        <dbReference type="ARBA" id="ARBA00022691"/>
    </source>
</evidence>
<dbReference type="InterPro" id="IPR029063">
    <property type="entry name" value="SAM-dependent_MTases_sf"/>
</dbReference>
<feature type="binding site" evidence="7">
    <location>
        <position position="12"/>
    </location>
    <ligand>
        <name>S-adenosyl-L-methionine</name>
        <dbReference type="ChEBI" id="CHEBI:59789"/>
    </ligand>
</feature>
<keyword evidence="9" id="KW-1185">Reference proteome</keyword>
<keyword evidence="5" id="KW-0949">S-adenosyl-L-methionine</keyword>
<dbReference type="HOGENOM" id="CLU_063430_1_0_0"/>
<name>B0VGG2_CLOAI</name>
<evidence type="ECO:0000256" key="6">
    <source>
        <dbReference type="ARBA" id="ARBA00047942"/>
    </source>
</evidence>
<feature type="binding site" evidence="7">
    <location>
        <position position="55"/>
    </location>
    <ligand>
        <name>S-adenosyl-L-methionine</name>
        <dbReference type="ChEBI" id="CHEBI:59789"/>
    </ligand>
</feature>